<dbReference type="STRING" id="52586.A0A0B1PFH4"/>
<dbReference type="GO" id="GO:0016787">
    <property type="term" value="F:hydrolase activity"/>
    <property type="evidence" value="ECO:0007669"/>
    <property type="project" value="UniProtKB-KW"/>
</dbReference>
<dbReference type="HOGENOM" id="CLU_029060_0_0_1"/>
<accession>A0A0B1PFH4</accession>
<dbReference type="GO" id="GO:0004521">
    <property type="term" value="F:RNA endonuclease activity"/>
    <property type="evidence" value="ECO:0007669"/>
    <property type="project" value="InterPro"/>
</dbReference>
<dbReference type="Gene3D" id="3.10.450.30">
    <property type="entry name" value="Microbial ribonucleases"/>
    <property type="match status" value="1"/>
</dbReference>
<dbReference type="InterPro" id="IPR000026">
    <property type="entry name" value="N1-like"/>
</dbReference>
<comment type="caution">
    <text evidence="4">The sequence shown here is derived from an EMBL/GenBank/DDBJ whole genome shotgun (WGS) entry which is preliminary data.</text>
</comment>
<dbReference type="Proteomes" id="UP000030854">
    <property type="component" value="Unassembled WGS sequence"/>
</dbReference>
<feature type="signal peptide" evidence="3">
    <location>
        <begin position="1"/>
        <end position="18"/>
    </location>
</feature>
<evidence type="ECO:0000256" key="1">
    <source>
        <dbReference type="ARBA" id="ARBA00022722"/>
    </source>
</evidence>
<dbReference type="AlphaFoldDB" id="A0A0B1PFH4"/>
<feature type="chain" id="PRO_5002059114" evidence="3">
    <location>
        <begin position="19"/>
        <end position="497"/>
    </location>
</feature>
<evidence type="ECO:0000256" key="2">
    <source>
        <dbReference type="ARBA" id="ARBA00022801"/>
    </source>
</evidence>
<keyword evidence="3" id="KW-0732">Signal</keyword>
<dbReference type="SUPFAM" id="SSF53933">
    <property type="entry name" value="Microbial ribonucleases"/>
    <property type="match status" value="1"/>
</dbReference>
<evidence type="ECO:0000313" key="4">
    <source>
        <dbReference type="EMBL" id="KHJ36065.1"/>
    </source>
</evidence>
<organism evidence="4 5">
    <name type="scientific">Uncinula necator</name>
    <name type="common">Grape powdery mildew</name>
    <dbReference type="NCBI Taxonomy" id="52586"/>
    <lineage>
        <taxon>Eukaryota</taxon>
        <taxon>Fungi</taxon>
        <taxon>Dikarya</taxon>
        <taxon>Ascomycota</taxon>
        <taxon>Pezizomycotina</taxon>
        <taxon>Leotiomycetes</taxon>
        <taxon>Erysiphales</taxon>
        <taxon>Erysiphaceae</taxon>
        <taxon>Erysiphe</taxon>
    </lineage>
</organism>
<gene>
    <name evidence="4" type="ORF">EV44_g0405</name>
</gene>
<proteinExistence type="predicted"/>
<evidence type="ECO:0000313" key="5">
    <source>
        <dbReference type="Proteomes" id="UP000030854"/>
    </source>
</evidence>
<sequence>MQSLFLLLSCIIYLQLYFKPPNELQGLFVGATQNIAPAVQEEVKGYECGNTFFTDLEAKNVASWCIRNMKEKNLSPEEYLGPLYRGVGQRKYLLWPIRKQKKVESNKYFAGDFYVVFTNDREEVVDVIARIANNQHAICFRRDSSRMESPSISETANGYQCGHKFFNDALLQQSLGEARSKMGQNLKFLPLYFGHLFPVNSKHLILPIKQYNNQYKLKYVEIGTYNIIIDTHGTFKDAVVKGPFQNFLRCIRTKAPAPDPVNEVFVPSPRRGFLCRNVFLDENKLLHVAENPMSVFRNKRPQKYPEIYNRYPYFVPHFLWPVTDRVNPFDKEISEPYRVALTPSHEVIGAAMAIGNEVEPCERKIYKREGIHETWGYLCHDRTYSIEQLMISAEEACRKLGNNNRNTYPAAYRGPKFESEDPYFTYPVLENENFKSYAGPDRVVINYKCEVAGALTTILLDSGNKLVKCHRLGSDPPPKHMPIDLSEAINEHKVNYK</sequence>
<protein>
    <submittedName>
        <fullName evidence="4">Putative ribonuclease f1</fullName>
    </submittedName>
</protein>
<keyword evidence="1" id="KW-0540">Nuclease</keyword>
<keyword evidence="2" id="KW-0378">Hydrolase</keyword>
<evidence type="ECO:0000256" key="3">
    <source>
        <dbReference type="SAM" id="SignalP"/>
    </source>
</evidence>
<keyword evidence="5" id="KW-1185">Reference proteome</keyword>
<dbReference type="Pfam" id="PF00545">
    <property type="entry name" value="Ribonuclease"/>
    <property type="match status" value="1"/>
</dbReference>
<dbReference type="GO" id="GO:0003723">
    <property type="term" value="F:RNA binding"/>
    <property type="evidence" value="ECO:0007669"/>
    <property type="project" value="InterPro"/>
</dbReference>
<reference evidence="4 5" key="1">
    <citation type="journal article" date="2014" name="BMC Genomics">
        <title>Adaptive genomic structural variation in the grape powdery mildew pathogen, Erysiphe necator.</title>
        <authorList>
            <person name="Jones L."/>
            <person name="Riaz S."/>
            <person name="Morales-Cruz A."/>
            <person name="Amrine K.C."/>
            <person name="McGuire B."/>
            <person name="Gubler W.D."/>
            <person name="Walker M.A."/>
            <person name="Cantu D."/>
        </authorList>
    </citation>
    <scope>NUCLEOTIDE SEQUENCE [LARGE SCALE GENOMIC DNA]</scope>
    <source>
        <strain evidence="5">c</strain>
    </source>
</reference>
<dbReference type="SMR" id="A0A0B1PFH4"/>
<dbReference type="EMBL" id="JNVN01000154">
    <property type="protein sequence ID" value="KHJ36065.1"/>
    <property type="molecule type" value="Genomic_DNA"/>
</dbReference>
<name>A0A0B1PFH4_UNCNE</name>
<dbReference type="InterPro" id="IPR016191">
    <property type="entry name" value="Ribonuclease/ribotoxin"/>
</dbReference>